<dbReference type="InterPro" id="IPR036188">
    <property type="entry name" value="FAD/NAD-bd_sf"/>
</dbReference>
<sequence length="396" mass="41491">MHSPATPSTAIAIAIVGAGLGGLVAARILQVHGIACTVYEADAAADSRTQGGSLDLHEESGQHALRTAGLFEQFQQLTHPQGETMRVLDKTGTVFIDQAPGEGGGAGRPEIDRTALRDLLLSSLAPGTVVWNHKVTAARALEDGRHELAFANGTATTVDLLIGADGTWSRIRPLLSGAVPQYCGISYLELRLSDAPTRHPDAAAVVGPGILFALSDNKALMGHGGQNIHLGASLRVPQDWITASGVDWSDTDAARNALLKEFGDWSAELTDLIRHCDQGIVPRLIFALPIGHRWEPSPGVTLLGDAAHVMSPYAGEGANLAMLDATELALALVEHGINTGQAQTNQAQTALAQYEAAMFPRARAAAEASAAGLDLCFADDSPRALLDFFTGMPTSP</sequence>
<keyword evidence="5" id="KW-0963">Cytoplasm</keyword>
<dbReference type="InterPro" id="IPR002938">
    <property type="entry name" value="FAD-bd"/>
</dbReference>
<accession>A0ABV6V4H0</accession>
<gene>
    <name evidence="7" type="ORF">ACEZDG_04980</name>
</gene>
<comment type="function">
    <text evidence="5">An FAD-requiring monooxygenase active on some tetracycline antibiotic derivatives, which leads to their inactivation. Hydroxylates carbon 11a of tetracycline and some analogs.</text>
</comment>
<proteinExistence type="inferred from homology"/>
<feature type="binding site" evidence="5">
    <location>
        <position position="48"/>
    </location>
    <ligand>
        <name>NADPH</name>
        <dbReference type="ChEBI" id="CHEBI:57783"/>
    </ligand>
</feature>
<dbReference type="Proteomes" id="UP001592582">
    <property type="component" value="Unassembled WGS sequence"/>
</dbReference>
<reference evidence="7 8" key="1">
    <citation type="submission" date="2024-09" db="EMBL/GenBank/DDBJ databases">
        <authorList>
            <person name="Lee S.D."/>
        </authorList>
    </citation>
    <scope>NUCLEOTIDE SEQUENCE [LARGE SCALE GENOMIC DNA]</scope>
    <source>
        <strain evidence="7 8">N1-1</strain>
    </source>
</reference>
<feature type="binding site" evidence="5">
    <location>
        <position position="55"/>
    </location>
    <ligand>
        <name>FAD</name>
        <dbReference type="ChEBI" id="CHEBI:57692"/>
    </ligand>
</feature>
<dbReference type="PRINTS" id="PR00420">
    <property type="entry name" value="RNGMNOXGNASE"/>
</dbReference>
<feature type="binding site" evidence="5">
    <location>
        <position position="305"/>
    </location>
    <ligand>
        <name>FAD</name>
        <dbReference type="ChEBI" id="CHEBI:57692"/>
    </ligand>
</feature>
<keyword evidence="5" id="KW-0547">Nucleotide-binding</keyword>
<comment type="similarity">
    <text evidence="5">Belongs to the aromatic-ring hydroxylase family. TetX subfamily.</text>
</comment>
<comment type="subunit">
    <text evidence="5">Monomer.</text>
</comment>
<evidence type="ECO:0000313" key="8">
    <source>
        <dbReference type="Proteomes" id="UP001592582"/>
    </source>
</evidence>
<keyword evidence="8" id="KW-1185">Reference proteome</keyword>
<dbReference type="RefSeq" id="WP_380502827.1">
    <property type="nucleotide sequence ID" value="NZ_JBHEZX010000002.1"/>
</dbReference>
<evidence type="ECO:0000256" key="5">
    <source>
        <dbReference type="HAMAP-Rule" id="MF_00845"/>
    </source>
</evidence>
<dbReference type="InterPro" id="IPR043683">
    <property type="entry name" value="TetX_monooxygenase"/>
</dbReference>
<dbReference type="HAMAP" id="MF_00845">
    <property type="entry name" value="TetX_monooxygenase"/>
    <property type="match status" value="1"/>
</dbReference>
<evidence type="ECO:0000256" key="1">
    <source>
        <dbReference type="ARBA" id="ARBA00022630"/>
    </source>
</evidence>
<keyword evidence="3 5" id="KW-0560">Oxidoreductase</keyword>
<dbReference type="EC" id="1.14.13.-" evidence="5"/>
<evidence type="ECO:0000256" key="3">
    <source>
        <dbReference type="ARBA" id="ARBA00023002"/>
    </source>
</evidence>
<keyword evidence="2 5" id="KW-0274">FAD</keyword>
<keyword evidence="4 5" id="KW-0503">Monooxygenase</keyword>
<dbReference type="PANTHER" id="PTHR46972:SF1">
    <property type="entry name" value="FAD DEPENDENT OXIDOREDUCTASE DOMAIN-CONTAINING PROTEIN"/>
    <property type="match status" value="1"/>
</dbReference>
<dbReference type="PANTHER" id="PTHR46972">
    <property type="entry name" value="MONOOXYGENASE ASQM-RELATED"/>
    <property type="match status" value="1"/>
</dbReference>
<name>A0ABV6V4H0_9ACTN</name>
<dbReference type="EMBL" id="JBHEZX010000002">
    <property type="protein sequence ID" value="MFC1408630.1"/>
    <property type="molecule type" value="Genomic_DNA"/>
</dbReference>
<comment type="catalytic activity">
    <reaction evidence="5">
        <text>a tetracycline + NADPH + O2 + H(+) = an 11a-hydroxytetracycline + NADP(+) + H2O</text>
        <dbReference type="Rhea" id="RHEA:61444"/>
        <dbReference type="ChEBI" id="CHEBI:15377"/>
        <dbReference type="ChEBI" id="CHEBI:15378"/>
        <dbReference type="ChEBI" id="CHEBI:15379"/>
        <dbReference type="ChEBI" id="CHEBI:57783"/>
        <dbReference type="ChEBI" id="CHEBI:58349"/>
        <dbReference type="ChEBI" id="CHEBI:144644"/>
        <dbReference type="ChEBI" id="CHEBI:144645"/>
    </reaction>
</comment>
<comment type="cofactor">
    <cofactor evidence="5">
        <name>FAD</name>
        <dbReference type="ChEBI" id="CHEBI:57692"/>
    </cofactor>
</comment>
<comment type="caution">
    <text evidence="7">The sequence shown here is derived from an EMBL/GenBank/DDBJ whole genome shotgun (WGS) entry which is preliminary data.</text>
</comment>
<evidence type="ECO:0000256" key="4">
    <source>
        <dbReference type="ARBA" id="ARBA00023033"/>
    </source>
</evidence>
<keyword evidence="5" id="KW-0521">NADP</keyword>
<keyword evidence="1 5" id="KW-0285">Flavoprotein</keyword>
<evidence type="ECO:0000259" key="6">
    <source>
        <dbReference type="Pfam" id="PF01494"/>
    </source>
</evidence>
<evidence type="ECO:0000313" key="7">
    <source>
        <dbReference type="EMBL" id="MFC1408630.1"/>
    </source>
</evidence>
<feature type="binding site" evidence="5">
    <location>
        <position position="113"/>
    </location>
    <ligand>
        <name>FAD</name>
        <dbReference type="ChEBI" id="CHEBI:57692"/>
    </ligand>
</feature>
<protein>
    <recommendedName>
        <fullName evidence="5">Flavin-dependent monooxygenase</fullName>
    </recommendedName>
    <alternativeName>
        <fullName evidence="5">TetX monooxygenase</fullName>
        <shortName evidence="5">TetX</shortName>
        <ecNumber evidence="5">1.14.13.-</ecNumber>
    </alternativeName>
</protein>
<comment type="domain">
    <text evidence="5">Consists of an N-terminal FAD-binding domain with a Rossman fold and a C-terminal substrate-binding domain.</text>
</comment>
<evidence type="ECO:0000256" key="2">
    <source>
        <dbReference type="ARBA" id="ARBA00022827"/>
    </source>
</evidence>
<feature type="domain" description="FAD-binding" evidence="6">
    <location>
        <begin position="12"/>
        <end position="176"/>
    </location>
</feature>
<dbReference type="SUPFAM" id="SSF51905">
    <property type="entry name" value="FAD/NAD(P)-binding domain"/>
    <property type="match status" value="1"/>
</dbReference>
<organism evidence="7 8">
    <name type="scientific">Streptacidiphilus alkalitolerans</name>
    <dbReference type="NCBI Taxonomy" id="3342712"/>
    <lineage>
        <taxon>Bacteria</taxon>
        <taxon>Bacillati</taxon>
        <taxon>Actinomycetota</taxon>
        <taxon>Actinomycetes</taxon>
        <taxon>Kitasatosporales</taxon>
        <taxon>Streptomycetaceae</taxon>
        <taxon>Streptacidiphilus</taxon>
    </lineage>
</organism>
<dbReference type="Gene3D" id="3.50.50.60">
    <property type="entry name" value="FAD/NAD(P)-binding domain"/>
    <property type="match status" value="1"/>
</dbReference>
<comment type="subcellular location">
    <subcellularLocation>
        <location evidence="5">Cytoplasm</location>
    </subcellularLocation>
</comment>
<feature type="domain" description="FAD-binding" evidence="6">
    <location>
        <begin position="300"/>
        <end position="367"/>
    </location>
</feature>
<dbReference type="Pfam" id="PF01494">
    <property type="entry name" value="FAD_binding_3"/>
    <property type="match status" value="2"/>
</dbReference>